<feature type="non-terminal residue" evidence="1">
    <location>
        <position position="1"/>
    </location>
</feature>
<evidence type="ECO:0000313" key="1">
    <source>
        <dbReference type="EMBL" id="KAF2899699.1"/>
    </source>
</evidence>
<organism evidence="1 2">
    <name type="scientific">Ignelater luminosus</name>
    <name type="common">Cucubano</name>
    <name type="synonym">Pyrophorus luminosus</name>
    <dbReference type="NCBI Taxonomy" id="2038154"/>
    <lineage>
        <taxon>Eukaryota</taxon>
        <taxon>Metazoa</taxon>
        <taxon>Ecdysozoa</taxon>
        <taxon>Arthropoda</taxon>
        <taxon>Hexapoda</taxon>
        <taxon>Insecta</taxon>
        <taxon>Pterygota</taxon>
        <taxon>Neoptera</taxon>
        <taxon>Endopterygota</taxon>
        <taxon>Coleoptera</taxon>
        <taxon>Polyphaga</taxon>
        <taxon>Elateriformia</taxon>
        <taxon>Elateroidea</taxon>
        <taxon>Elateridae</taxon>
        <taxon>Agrypninae</taxon>
        <taxon>Pyrophorini</taxon>
        <taxon>Ignelater</taxon>
    </lineage>
</organism>
<evidence type="ECO:0000313" key="2">
    <source>
        <dbReference type="Proteomes" id="UP000801492"/>
    </source>
</evidence>
<gene>
    <name evidence="1" type="ORF">ILUMI_06476</name>
</gene>
<reference evidence="1" key="1">
    <citation type="submission" date="2019-08" db="EMBL/GenBank/DDBJ databases">
        <title>The genome of the North American firefly Photinus pyralis.</title>
        <authorList>
            <consortium name="Photinus pyralis genome working group"/>
            <person name="Fallon T.R."/>
            <person name="Sander Lower S.E."/>
            <person name="Weng J.-K."/>
        </authorList>
    </citation>
    <scope>NUCLEOTIDE SEQUENCE</scope>
    <source>
        <strain evidence="1">TRF0915ILg1</strain>
        <tissue evidence="1">Whole body</tissue>
    </source>
</reference>
<proteinExistence type="predicted"/>
<keyword evidence="2" id="KW-1185">Reference proteome</keyword>
<accession>A0A8K0GH64</accession>
<dbReference type="EMBL" id="VTPC01002677">
    <property type="protein sequence ID" value="KAF2899699.1"/>
    <property type="molecule type" value="Genomic_DNA"/>
</dbReference>
<sequence length="96" mass="11018">TSQTLGGWEDQSKESLANLAPSLYSSDDGQFDDKSLLDYEKAYRYGTNKEKLDEALENAVLKSELYGDPGALNQYRYFDGSSDERRRKRRAIKNLR</sequence>
<comment type="caution">
    <text evidence="1">The sequence shown here is derived from an EMBL/GenBank/DDBJ whole genome shotgun (WGS) entry which is preliminary data.</text>
</comment>
<dbReference type="OrthoDB" id="8188268at2759"/>
<dbReference type="AlphaFoldDB" id="A0A8K0GH64"/>
<dbReference type="Proteomes" id="UP000801492">
    <property type="component" value="Unassembled WGS sequence"/>
</dbReference>
<protein>
    <submittedName>
        <fullName evidence="1">Uncharacterized protein</fullName>
    </submittedName>
</protein>
<name>A0A8K0GH64_IGNLU</name>